<evidence type="ECO:0000259" key="10">
    <source>
        <dbReference type="Pfam" id="PF04413"/>
    </source>
</evidence>
<comment type="function">
    <text evidence="9">Involved in lipopolysaccharide (LPS) biosynthesis. Catalyzes the transfer of 3-deoxy-D-manno-octulosonate (Kdo) residue(s) from CMP-Kdo to lipid IV(A), the tetraacyldisaccharide-1,4'-bisphosphate precursor of lipid A.</text>
</comment>
<evidence type="ECO:0000256" key="1">
    <source>
        <dbReference type="ARBA" id="ARBA00004713"/>
    </source>
</evidence>
<reference evidence="11 12" key="1">
    <citation type="journal article" date="2011" name="J. Bacteriol.">
        <title>Genome sequence of 'Pedosphaera parvula' Ellin514, an aerobic Verrucomicrobial isolate from pasture soil.</title>
        <authorList>
            <person name="Kant R."/>
            <person name="van Passel M.W."/>
            <person name="Sangwan P."/>
            <person name="Palva A."/>
            <person name="Lucas S."/>
            <person name="Copeland A."/>
            <person name="Lapidus A."/>
            <person name="Glavina Del Rio T."/>
            <person name="Dalin E."/>
            <person name="Tice H."/>
            <person name="Bruce D."/>
            <person name="Goodwin L."/>
            <person name="Pitluck S."/>
            <person name="Chertkov O."/>
            <person name="Larimer F.W."/>
            <person name="Land M.L."/>
            <person name="Hauser L."/>
            <person name="Brettin T.S."/>
            <person name="Detter J.C."/>
            <person name="Han S."/>
            <person name="de Vos W.M."/>
            <person name="Janssen P.H."/>
            <person name="Smidt H."/>
        </authorList>
    </citation>
    <scope>NUCLEOTIDE SEQUENCE [LARGE SCALE GENOMIC DNA]</scope>
    <source>
        <strain evidence="11 12">Ellin514</strain>
    </source>
</reference>
<sequence length="442" mass="49881">MRSLYNILFLIFFVLSSPYYFLRMSRRGNWQKGFAQRFGNYDVKLKQSITNRHIIWLHAVSVGEMNVCMQLIRALEPRLPNVKFVVSTTTTTAMSELQKKLPPHIGKIYYPVDRRKFVARALGTIRPDAIILVEAEIWPNFIWRARSMGIPLFLVNARLSDRSFPRYKKFKILFKQLFGAFTGVGAQNETDAGRLGEVGCRREAIHVVGNLKFDAAVLTGRRTLDVPAMLGQLGVPTDARILVAGSTHDGEELILAEIFLNLKKQFPDLFLILVPRHFERAKSAGNDLSKLAINFFYRSELAPDTQFEQGELDCLLVNTTGELRYFYEHATVVFVGKSLAARGGQNPIEPAALGKPVLFGPNMQNFTDVVKIFLADKSAIQVSDAAELETRIGELLSNPPRRQELGYRAQETVKEHQGATERTVEMILEGCAARDLYTVPKK</sequence>
<dbReference type="GO" id="GO:0009244">
    <property type="term" value="P:lipopolysaccharide core region biosynthetic process"/>
    <property type="evidence" value="ECO:0007669"/>
    <property type="project" value="UniProtKB-UniRule"/>
</dbReference>
<evidence type="ECO:0000256" key="6">
    <source>
        <dbReference type="ARBA" id="ARBA00049183"/>
    </source>
</evidence>
<comment type="pathway">
    <text evidence="1 9">Bacterial outer membrane biogenesis; LPS core biosynthesis.</text>
</comment>
<feature type="site" description="Transition state stabilizer" evidence="8">
    <location>
        <position position="134"/>
    </location>
</feature>
<evidence type="ECO:0000256" key="8">
    <source>
        <dbReference type="PIRSR" id="PIRSR639901-2"/>
    </source>
</evidence>
<evidence type="ECO:0000256" key="9">
    <source>
        <dbReference type="RuleBase" id="RU365103"/>
    </source>
</evidence>
<dbReference type="PANTHER" id="PTHR42755">
    <property type="entry name" value="3-DEOXY-MANNO-OCTULOSONATE CYTIDYLYLTRANSFERASE"/>
    <property type="match status" value="1"/>
</dbReference>
<dbReference type="GO" id="GO:0005886">
    <property type="term" value="C:plasma membrane"/>
    <property type="evidence" value="ECO:0007669"/>
    <property type="project" value="UniProtKB-SubCell"/>
</dbReference>
<proteinExistence type="inferred from homology"/>
<comment type="subcellular location">
    <subcellularLocation>
        <location evidence="9">Cell membrane</location>
    </subcellularLocation>
</comment>
<dbReference type="Pfam" id="PF04413">
    <property type="entry name" value="Glycos_transf_N"/>
    <property type="match status" value="1"/>
</dbReference>
<dbReference type="Gene3D" id="3.40.50.2000">
    <property type="entry name" value="Glycogen Phosphorylase B"/>
    <property type="match status" value="1"/>
</dbReference>
<dbReference type="RefSeq" id="WP_007413158.1">
    <property type="nucleotide sequence ID" value="NZ_ABOX02000003.1"/>
</dbReference>
<dbReference type="SUPFAM" id="SSF53756">
    <property type="entry name" value="UDP-Glycosyltransferase/glycogen phosphorylase"/>
    <property type="match status" value="1"/>
</dbReference>
<dbReference type="EC" id="2.4.99.12" evidence="2 9"/>
<comment type="caution">
    <text evidence="11">The sequence shown here is derived from an EMBL/GenBank/DDBJ whole genome shotgun (WGS) entry which is preliminary data.</text>
</comment>
<dbReference type="GO" id="GO:0009245">
    <property type="term" value="P:lipid A biosynthetic process"/>
    <property type="evidence" value="ECO:0007669"/>
    <property type="project" value="TreeGrafter"/>
</dbReference>
<dbReference type="InterPro" id="IPR038107">
    <property type="entry name" value="Glycos_transf_N_sf"/>
</dbReference>
<dbReference type="AlphaFoldDB" id="B9XBG0"/>
<keyword evidence="9" id="KW-0448">Lipopolysaccharide biosynthesis</keyword>
<name>B9XBG0_PEDPL</name>
<dbReference type="UniPathway" id="UPA00958"/>
<dbReference type="InterPro" id="IPR039901">
    <property type="entry name" value="Kdotransferase"/>
</dbReference>
<gene>
    <name evidence="11" type="ORF">Cflav_PD5480</name>
</gene>
<evidence type="ECO:0000256" key="7">
    <source>
        <dbReference type="PIRSR" id="PIRSR639901-1"/>
    </source>
</evidence>
<keyword evidence="9" id="KW-0812">Transmembrane</keyword>
<dbReference type="Gene3D" id="3.40.50.11720">
    <property type="entry name" value="3-Deoxy-D-manno-octulosonic-acid transferase, N-terminal domain"/>
    <property type="match status" value="1"/>
</dbReference>
<evidence type="ECO:0000313" key="11">
    <source>
        <dbReference type="EMBL" id="EEF62845.1"/>
    </source>
</evidence>
<keyword evidence="12" id="KW-1185">Reference proteome</keyword>
<evidence type="ECO:0000256" key="3">
    <source>
        <dbReference type="ARBA" id="ARBA00019077"/>
    </source>
</evidence>
<evidence type="ECO:0000313" key="12">
    <source>
        <dbReference type="Proteomes" id="UP000003688"/>
    </source>
</evidence>
<comment type="catalytic activity">
    <reaction evidence="6 9">
        <text>lipid IVA (E. coli) + CMP-3-deoxy-beta-D-manno-octulosonate = alpha-Kdo-(2-&gt;6)-lipid IVA (E. coli) + CMP + H(+)</text>
        <dbReference type="Rhea" id="RHEA:28066"/>
        <dbReference type="ChEBI" id="CHEBI:15378"/>
        <dbReference type="ChEBI" id="CHEBI:58603"/>
        <dbReference type="ChEBI" id="CHEBI:60364"/>
        <dbReference type="ChEBI" id="CHEBI:60377"/>
        <dbReference type="ChEBI" id="CHEBI:85987"/>
        <dbReference type="EC" id="2.4.99.12"/>
    </reaction>
</comment>
<comment type="similarity">
    <text evidence="9">Belongs to the glycosyltransferase group 1 family.</text>
</comment>
<feature type="transmembrane region" description="Helical" evidence="9">
    <location>
        <begin position="6"/>
        <end position="22"/>
    </location>
</feature>
<dbReference type="EMBL" id="ABOX02000003">
    <property type="protein sequence ID" value="EEF62845.1"/>
    <property type="molecule type" value="Genomic_DNA"/>
</dbReference>
<keyword evidence="9" id="KW-1003">Cell membrane</keyword>
<evidence type="ECO:0000256" key="5">
    <source>
        <dbReference type="ARBA" id="ARBA00031445"/>
    </source>
</evidence>
<keyword evidence="9" id="KW-0472">Membrane</keyword>
<dbReference type="PANTHER" id="PTHR42755:SF1">
    <property type="entry name" value="3-DEOXY-D-MANNO-OCTULOSONIC ACID TRANSFERASE, MITOCHONDRIAL-RELATED"/>
    <property type="match status" value="1"/>
</dbReference>
<dbReference type="InterPro" id="IPR007507">
    <property type="entry name" value="Glycos_transf_N"/>
</dbReference>
<protein>
    <recommendedName>
        <fullName evidence="3 9">3-deoxy-D-manno-octulosonic acid transferase</fullName>
        <shortName evidence="9">Kdo transferase</shortName>
        <ecNumber evidence="2 9">2.4.99.12</ecNumber>
    </recommendedName>
    <alternativeName>
        <fullName evidence="5 9">Lipid IV(A) 3-deoxy-D-manno-octulosonic acid transferase</fullName>
    </alternativeName>
</protein>
<dbReference type="GO" id="GO:0043842">
    <property type="term" value="F:Kdo transferase activity"/>
    <property type="evidence" value="ECO:0007669"/>
    <property type="project" value="UniProtKB-EC"/>
</dbReference>
<keyword evidence="4 9" id="KW-0808">Transferase</keyword>
<feature type="site" description="Transition state stabilizer" evidence="8">
    <location>
        <position position="212"/>
    </location>
</feature>
<accession>B9XBG0</accession>
<organism evidence="11 12">
    <name type="scientific">Pedosphaera parvula (strain Ellin514)</name>
    <dbReference type="NCBI Taxonomy" id="320771"/>
    <lineage>
        <taxon>Bacteria</taxon>
        <taxon>Pseudomonadati</taxon>
        <taxon>Verrucomicrobiota</taxon>
        <taxon>Pedosphaerae</taxon>
        <taxon>Pedosphaerales</taxon>
        <taxon>Pedosphaeraceae</taxon>
        <taxon>Pedosphaera</taxon>
    </lineage>
</organism>
<evidence type="ECO:0000256" key="2">
    <source>
        <dbReference type="ARBA" id="ARBA00012621"/>
    </source>
</evidence>
<dbReference type="Proteomes" id="UP000003688">
    <property type="component" value="Unassembled WGS sequence"/>
</dbReference>
<feature type="active site" description="Proton acceptor" evidence="7">
    <location>
        <position position="64"/>
    </location>
</feature>
<keyword evidence="9" id="KW-1133">Transmembrane helix</keyword>
<feature type="domain" description="3-deoxy-D-manno-octulosonic-acid transferase N-terminal" evidence="10">
    <location>
        <begin position="33"/>
        <end position="215"/>
    </location>
</feature>
<dbReference type="STRING" id="320771.Cflav_PD5480"/>
<dbReference type="OrthoDB" id="9789797at2"/>
<evidence type="ECO:0000256" key="4">
    <source>
        <dbReference type="ARBA" id="ARBA00022679"/>
    </source>
</evidence>